<keyword evidence="4 7" id="KW-1133">Transmembrane helix</keyword>
<protein>
    <submittedName>
        <fullName evidence="9">Nitrate reductase gamma subunit</fullName>
    </submittedName>
</protein>
<dbReference type="SUPFAM" id="SSF103501">
    <property type="entry name" value="Respiratory nitrate reductase 1 gamma chain"/>
    <property type="match status" value="1"/>
</dbReference>
<evidence type="ECO:0000256" key="5">
    <source>
        <dbReference type="ARBA" id="ARBA00023002"/>
    </source>
</evidence>
<evidence type="ECO:0000256" key="1">
    <source>
        <dbReference type="ARBA" id="ARBA00004651"/>
    </source>
</evidence>
<feature type="transmembrane region" description="Helical" evidence="7">
    <location>
        <begin position="220"/>
        <end position="243"/>
    </location>
</feature>
<keyword evidence="3 7" id="KW-0812">Transmembrane</keyword>
<dbReference type="Pfam" id="PF02665">
    <property type="entry name" value="Nitrate_red_gam"/>
    <property type="match status" value="1"/>
</dbReference>
<keyword evidence="5" id="KW-0560">Oxidoreductase</keyword>
<dbReference type="InterPro" id="IPR036197">
    <property type="entry name" value="NarG-like_sf"/>
</dbReference>
<keyword evidence="6 7" id="KW-0472">Membrane</keyword>
<reference evidence="9 10" key="1">
    <citation type="submission" date="2019-03" db="EMBL/GenBank/DDBJ databases">
        <title>Genomic Encyclopedia of Type Strains, Phase IV (KMG-IV): sequencing the most valuable type-strain genomes for metagenomic binning, comparative biology and taxonomic classification.</title>
        <authorList>
            <person name="Goeker M."/>
        </authorList>
    </citation>
    <scope>NUCLEOTIDE SEQUENCE [LARGE SCALE GENOMIC DNA]</scope>
    <source>
        <strain evidence="9 10">DSM 15969</strain>
    </source>
</reference>
<feature type="transmembrane region" description="Helical" evidence="7">
    <location>
        <begin position="12"/>
        <end position="32"/>
    </location>
</feature>
<proteinExistence type="predicted"/>
<accession>A0A4R1PWM7</accession>
<dbReference type="GO" id="GO:0016491">
    <property type="term" value="F:oxidoreductase activity"/>
    <property type="evidence" value="ECO:0007669"/>
    <property type="project" value="UniProtKB-KW"/>
</dbReference>
<feature type="transmembrane region" description="Helical" evidence="7">
    <location>
        <begin position="102"/>
        <end position="127"/>
    </location>
</feature>
<name>A0A4R1PWM7_9FIRM</name>
<dbReference type="OrthoDB" id="128617at2"/>
<dbReference type="EMBL" id="SLUI01000007">
    <property type="protein sequence ID" value="TCL36866.1"/>
    <property type="molecule type" value="Genomic_DNA"/>
</dbReference>
<dbReference type="Gene3D" id="1.20.950.20">
    <property type="entry name" value="Transmembrane di-heme cytochromes, Chain C"/>
    <property type="match status" value="1"/>
</dbReference>
<evidence type="ECO:0000313" key="9">
    <source>
        <dbReference type="EMBL" id="TCL36866.1"/>
    </source>
</evidence>
<feature type="domain" description="NarG-like" evidence="8">
    <location>
        <begin position="126"/>
        <end position="251"/>
    </location>
</feature>
<dbReference type="InterPro" id="IPR023234">
    <property type="entry name" value="NarG-like_domain"/>
</dbReference>
<dbReference type="AlphaFoldDB" id="A0A4R1PWM7"/>
<evidence type="ECO:0000256" key="4">
    <source>
        <dbReference type="ARBA" id="ARBA00022989"/>
    </source>
</evidence>
<dbReference type="GO" id="GO:0005886">
    <property type="term" value="C:plasma membrane"/>
    <property type="evidence" value="ECO:0007669"/>
    <property type="project" value="UniProtKB-SubCell"/>
</dbReference>
<keyword evidence="10" id="KW-1185">Reference proteome</keyword>
<comment type="caution">
    <text evidence="9">The sequence shown here is derived from an EMBL/GenBank/DDBJ whole genome shotgun (WGS) entry which is preliminary data.</text>
</comment>
<evidence type="ECO:0000256" key="7">
    <source>
        <dbReference type="SAM" id="Phobius"/>
    </source>
</evidence>
<gene>
    <name evidence="9" type="ORF">EV210_107130</name>
</gene>
<keyword evidence="2" id="KW-1003">Cell membrane</keyword>
<evidence type="ECO:0000256" key="2">
    <source>
        <dbReference type="ARBA" id="ARBA00022475"/>
    </source>
</evidence>
<feature type="transmembrane region" description="Helical" evidence="7">
    <location>
        <begin position="176"/>
        <end position="200"/>
    </location>
</feature>
<evidence type="ECO:0000256" key="6">
    <source>
        <dbReference type="ARBA" id="ARBA00023136"/>
    </source>
</evidence>
<evidence type="ECO:0000313" key="10">
    <source>
        <dbReference type="Proteomes" id="UP000295063"/>
    </source>
</evidence>
<sequence>MCVISWFIGGPLLYFAIALFCYKTITTILRFVRMPRHLRWDLYPVPHQGPEGSKYQKVDFGELKPHVSLYHELKEMSQEMLFIKRAFIHNPKVWKGSFPLHVGLYLGTGWLVLLTAGAVLEIIGIRVTAASASTPVMLLHYLTVFTGAGSFVAGLYGSLVLLWLRTFDPDLRYISDYISFFNLALMLCLFGSGLAAWALADASFDNIRLHVSNLLQFQPTVLNSSLSSISVFLFCVFLIYLPFSRMMHFVGKYFFYHNIMWDDAMMKGNSEMENDIAAYLDYHPTWSAPHIRPGGSWGEQAVGGLPQEGEQK</sequence>
<evidence type="ECO:0000256" key="3">
    <source>
        <dbReference type="ARBA" id="ARBA00022692"/>
    </source>
</evidence>
<feature type="transmembrane region" description="Helical" evidence="7">
    <location>
        <begin position="139"/>
        <end position="164"/>
    </location>
</feature>
<dbReference type="Proteomes" id="UP000295063">
    <property type="component" value="Unassembled WGS sequence"/>
</dbReference>
<organism evidence="9 10">
    <name type="scientific">Anaerospora hongkongensis</name>
    <dbReference type="NCBI Taxonomy" id="244830"/>
    <lineage>
        <taxon>Bacteria</taxon>
        <taxon>Bacillati</taxon>
        <taxon>Bacillota</taxon>
        <taxon>Negativicutes</taxon>
        <taxon>Selenomonadales</taxon>
        <taxon>Sporomusaceae</taxon>
        <taxon>Anaerospora</taxon>
    </lineage>
</organism>
<evidence type="ECO:0000259" key="8">
    <source>
        <dbReference type="Pfam" id="PF02665"/>
    </source>
</evidence>
<comment type="subcellular location">
    <subcellularLocation>
        <location evidence="1">Cell membrane</location>
        <topology evidence="1">Multi-pass membrane protein</topology>
    </subcellularLocation>
</comment>